<feature type="transmembrane region" description="Helical" evidence="1">
    <location>
        <begin position="32"/>
        <end position="53"/>
    </location>
</feature>
<keyword evidence="1" id="KW-1133">Transmembrane helix</keyword>
<evidence type="ECO:0008006" key="4">
    <source>
        <dbReference type="Google" id="ProtNLM"/>
    </source>
</evidence>
<evidence type="ECO:0000313" key="2">
    <source>
        <dbReference type="EMBL" id="KAK9814037.1"/>
    </source>
</evidence>
<dbReference type="AlphaFoldDB" id="A0AAW1PZ67"/>
<name>A0AAW1PZ67_9CHLO</name>
<organism evidence="2 3">
    <name type="scientific">Symbiochloris irregularis</name>
    <dbReference type="NCBI Taxonomy" id="706552"/>
    <lineage>
        <taxon>Eukaryota</taxon>
        <taxon>Viridiplantae</taxon>
        <taxon>Chlorophyta</taxon>
        <taxon>core chlorophytes</taxon>
        <taxon>Trebouxiophyceae</taxon>
        <taxon>Trebouxiales</taxon>
        <taxon>Trebouxiaceae</taxon>
        <taxon>Symbiochloris</taxon>
    </lineage>
</organism>
<comment type="caution">
    <text evidence="2">The sequence shown here is derived from an EMBL/GenBank/DDBJ whole genome shotgun (WGS) entry which is preliminary data.</text>
</comment>
<dbReference type="EMBL" id="JALJOQ010000002">
    <property type="protein sequence ID" value="KAK9814037.1"/>
    <property type="molecule type" value="Genomic_DNA"/>
</dbReference>
<accession>A0AAW1PZ67</accession>
<evidence type="ECO:0000256" key="1">
    <source>
        <dbReference type="SAM" id="Phobius"/>
    </source>
</evidence>
<dbReference type="Proteomes" id="UP001465755">
    <property type="component" value="Unassembled WGS sequence"/>
</dbReference>
<keyword evidence="1" id="KW-0472">Membrane</keyword>
<keyword evidence="1" id="KW-0812">Transmembrane</keyword>
<sequence>MHAMQPRYKFVIGLSANCKVERRLVDTVLERYGCHVEILFLHVVVLPVGYLVLLDGQIETVKRAFEKHIAPTLQEHDIPHQVQFRPASNSMWLRQPPSVLISHALCSEASAWVADAVVVGGSGRQNRVRAALVKACNANSRRR</sequence>
<proteinExistence type="predicted"/>
<gene>
    <name evidence="2" type="ORF">WJX73_009836</name>
</gene>
<keyword evidence="3" id="KW-1185">Reference proteome</keyword>
<evidence type="ECO:0000313" key="3">
    <source>
        <dbReference type="Proteomes" id="UP001465755"/>
    </source>
</evidence>
<reference evidence="2 3" key="1">
    <citation type="journal article" date="2024" name="Nat. Commun.">
        <title>Phylogenomics reveals the evolutionary origins of lichenization in chlorophyte algae.</title>
        <authorList>
            <person name="Puginier C."/>
            <person name="Libourel C."/>
            <person name="Otte J."/>
            <person name="Skaloud P."/>
            <person name="Haon M."/>
            <person name="Grisel S."/>
            <person name="Petersen M."/>
            <person name="Berrin J.G."/>
            <person name="Delaux P.M."/>
            <person name="Dal Grande F."/>
            <person name="Keller J."/>
        </authorList>
    </citation>
    <scope>NUCLEOTIDE SEQUENCE [LARGE SCALE GENOMIC DNA]</scope>
    <source>
        <strain evidence="2 3">SAG 2036</strain>
    </source>
</reference>
<protein>
    <recommendedName>
        <fullName evidence="4">Universal stress protein</fullName>
    </recommendedName>
</protein>